<dbReference type="AlphaFoldDB" id="A0A1V6RMU3"/>
<dbReference type="Pfam" id="PF01425">
    <property type="entry name" value="Amidase"/>
    <property type="match status" value="1"/>
</dbReference>
<gene>
    <name evidence="6" type="ORF">PENVUL_c037G08677</name>
</gene>
<dbReference type="PANTHER" id="PTHR46072">
    <property type="entry name" value="AMIDASE-RELATED-RELATED"/>
    <property type="match status" value="1"/>
</dbReference>
<accession>A0A1V6RMU3</accession>
<sequence>MTSQKPRYLAVAQRKQAELAAAIPTEWRLPTHSIPEGMLSFSESITVGPKSYQRVRVMDIPRTCGILTPKELEITEKYDVRSLVAEMTGGRLKAEDVVRGFCKRAAIAQQLTRCLTEPLFDRALQRARELDDHFQRTGAPIGPLHGLPVSVKDTFNIKGVDSSIGLSALAFQPAKANAPLVDLLQSLGAVVIAKTNVPQTLATLDSCNHLFGRTLNPLNWKWTAGGSTGGEGALLAMRGSMVGFGTDIGGSIRVPAMCQGIYGFKPSVGRVPFGGQQSGQIEGKSRIGLQAVAGPLARSVADINTVMAEIVPRAELFGADCIPGSWPSQSVPITLGPSRKFTIGVLKTDGLVTPLPPITRILNEVASNLRRTPGIEVVDIPILSVLPKCQGVAGRLMGVDDGSHMLDLIESMGEELIPWLQGRMKRGKALTVVQLANLQAQRVEIEQEMMKMWTLTTSQASSGTRSVDAIICPVAPHPVPEIDRYNAVGYSSMFVLLDYPAGSVPVRSFTESDLELGREIDAPVLGSWDKANRQLWDEKTVDRRVYLGSPLSVQVVTPKQHDYQLFQAMEIVDRAVQGHGTSTSAKL</sequence>
<evidence type="ECO:0000256" key="1">
    <source>
        <dbReference type="ARBA" id="ARBA00009199"/>
    </source>
</evidence>
<protein>
    <recommendedName>
        <fullName evidence="5">Amidase domain-containing protein</fullName>
    </recommendedName>
</protein>
<proteinExistence type="inferred from homology"/>
<feature type="active site" description="Charge relay system" evidence="3">
    <location>
        <position position="227"/>
    </location>
</feature>
<keyword evidence="7" id="KW-1185">Reference proteome</keyword>
<dbReference type="InterPro" id="IPR023631">
    <property type="entry name" value="Amidase_dom"/>
</dbReference>
<dbReference type="InterPro" id="IPR036928">
    <property type="entry name" value="AS_sf"/>
</dbReference>
<dbReference type="GO" id="GO:0016787">
    <property type="term" value="F:hydrolase activity"/>
    <property type="evidence" value="ECO:0007669"/>
    <property type="project" value="UniProtKB-KW"/>
</dbReference>
<evidence type="ECO:0000256" key="4">
    <source>
        <dbReference type="PIRSR" id="PIRSR001221-2"/>
    </source>
</evidence>
<dbReference type="PANTHER" id="PTHR46072:SF6">
    <property type="entry name" value="AMIDASE, PUTATIVE (AFU_ORTHOLOGUE AFUA_1G14530)-RELATED"/>
    <property type="match status" value="1"/>
</dbReference>
<feature type="active site" description="Charge relay system" evidence="3">
    <location>
        <position position="152"/>
    </location>
</feature>
<comment type="caution">
    <text evidence="6">The sequence shown here is derived from an EMBL/GenBank/DDBJ whole genome shotgun (WGS) entry which is preliminary data.</text>
</comment>
<dbReference type="SUPFAM" id="SSF75304">
    <property type="entry name" value="Amidase signature (AS) enzymes"/>
    <property type="match status" value="1"/>
</dbReference>
<evidence type="ECO:0000256" key="2">
    <source>
        <dbReference type="ARBA" id="ARBA00022801"/>
    </source>
</evidence>
<evidence type="ECO:0000259" key="5">
    <source>
        <dbReference type="Pfam" id="PF01425"/>
    </source>
</evidence>
<dbReference type="Proteomes" id="UP000191518">
    <property type="component" value="Unassembled WGS sequence"/>
</dbReference>
<keyword evidence="2" id="KW-0378">Hydrolase</keyword>
<evidence type="ECO:0000313" key="7">
    <source>
        <dbReference type="Proteomes" id="UP000191518"/>
    </source>
</evidence>
<feature type="binding site" evidence="4">
    <location>
        <begin position="248"/>
        <end position="251"/>
    </location>
    <ligand>
        <name>substrate</name>
    </ligand>
</feature>
<feature type="active site" description="Acyl-ester intermediate" evidence="3">
    <location>
        <position position="251"/>
    </location>
</feature>
<organism evidence="6 7">
    <name type="scientific">Penicillium vulpinum</name>
    <dbReference type="NCBI Taxonomy" id="29845"/>
    <lineage>
        <taxon>Eukaryota</taxon>
        <taxon>Fungi</taxon>
        <taxon>Dikarya</taxon>
        <taxon>Ascomycota</taxon>
        <taxon>Pezizomycotina</taxon>
        <taxon>Eurotiomycetes</taxon>
        <taxon>Eurotiomycetidae</taxon>
        <taxon>Eurotiales</taxon>
        <taxon>Aspergillaceae</taxon>
        <taxon>Penicillium</taxon>
    </lineage>
</organism>
<name>A0A1V6RMU3_9EURO</name>
<evidence type="ECO:0000256" key="3">
    <source>
        <dbReference type="PIRSR" id="PIRSR001221-1"/>
    </source>
</evidence>
<feature type="domain" description="Amidase" evidence="5">
    <location>
        <begin position="96"/>
        <end position="565"/>
    </location>
</feature>
<evidence type="ECO:0000313" key="6">
    <source>
        <dbReference type="EMBL" id="OQE02936.1"/>
    </source>
</evidence>
<comment type="similarity">
    <text evidence="1">Belongs to the amidase family.</text>
</comment>
<dbReference type="PIRSF" id="PIRSF001221">
    <property type="entry name" value="Amidase_fungi"/>
    <property type="match status" value="1"/>
</dbReference>
<feature type="binding site" evidence="4">
    <location>
        <position position="201"/>
    </location>
    <ligand>
        <name>substrate</name>
    </ligand>
</feature>
<feature type="binding site" evidence="4">
    <location>
        <position position="227"/>
    </location>
    <ligand>
        <name>substrate</name>
    </ligand>
</feature>
<reference evidence="7" key="1">
    <citation type="journal article" date="2017" name="Nat. Microbiol.">
        <title>Global analysis of biosynthetic gene clusters reveals vast potential of secondary metabolite production in Penicillium species.</title>
        <authorList>
            <person name="Nielsen J.C."/>
            <person name="Grijseels S."/>
            <person name="Prigent S."/>
            <person name="Ji B."/>
            <person name="Dainat J."/>
            <person name="Nielsen K.F."/>
            <person name="Frisvad J.C."/>
            <person name="Workman M."/>
            <person name="Nielsen J."/>
        </authorList>
    </citation>
    <scope>NUCLEOTIDE SEQUENCE [LARGE SCALE GENOMIC DNA]</scope>
    <source>
        <strain evidence="7">IBT 29486</strain>
    </source>
</reference>
<dbReference type="STRING" id="29845.A0A1V6RMU3"/>
<dbReference type="Gene3D" id="3.90.1300.10">
    <property type="entry name" value="Amidase signature (AS) domain"/>
    <property type="match status" value="1"/>
</dbReference>
<dbReference type="EMBL" id="MDYP01000037">
    <property type="protein sequence ID" value="OQE02936.1"/>
    <property type="molecule type" value="Genomic_DNA"/>
</dbReference>